<gene>
    <name evidence="1" type="primary">OJ1221_H04.120</name>
    <name evidence="2" type="ORF">P0494D11.42</name>
</gene>
<name>Q7F0Z2_ORYSJ</name>
<evidence type="ECO:0000313" key="3">
    <source>
        <dbReference type="Proteomes" id="UP000000763"/>
    </source>
</evidence>
<accession>Q7F0Z2</accession>
<dbReference type="EMBL" id="AP004183">
    <property type="protein sequence ID" value="BAD03125.1"/>
    <property type="molecule type" value="Genomic_DNA"/>
</dbReference>
<evidence type="ECO:0000313" key="1">
    <source>
        <dbReference type="EMBL" id="BAD03125.1"/>
    </source>
</evidence>
<evidence type="ECO:0000313" key="2">
    <source>
        <dbReference type="EMBL" id="BAD03442.1"/>
    </source>
</evidence>
<protein>
    <submittedName>
        <fullName evidence="1">Uncharacterized protein</fullName>
    </submittedName>
</protein>
<reference evidence="1" key="1">
    <citation type="submission" date="2001-09" db="EMBL/GenBank/DDBJ databases">
        <title>Oryza sativa nipponbare(GA3) genomic DNA, chromosome 8, BAC clone:OJ1221_H04.</title>
        <authorList>
            <person name="Sasaki T."/>
            <person name="Matsumoto T."/>
            <person name="Yamamoto K."/>
        </authorList>
    </citation>
    <scope>NUCLEOTIDE SEQUENCE</scope>
</reference>
<proteinExistence type="predicted"/>
<sequence length="149" mass="16401">MDLSSYCPTGKHGCFVSTEEGHQDSVPHAIPSGLLVHVATWRIRFLTACDRLVVFQVRNLAVARRPKRLQESSWPCSSVPLTPMEKQGGSSASFEWRPRKPHWSSLVSSPAIHRVKHLVTLRRCCQVAPAAPVSAFVSEQQPASSSSVT</sequence>
<dbReference type="EMBL" id="AP004751">
    <property type="protein sequence ID" value="BAD03442.1"/>
    <property type="molecule type" value="Genomic_DNA"/>
</dbReference>
<reference evidence="3" key="4">
    <citation type="journal article" date="2008" name="Nucleic Acids Res.">
        <title>The rice annotation project database (RAP-DB): 2008 update.</title>
        <authorList>
            <consortium name="The rice annotation project (RAP)"/>
        </authorList>
    </citation>
    <scope>GENOME REANNOTATION</scope>
    <source>
        <strain evidence="3">cv. Nipponbare</strain>
    </source>
</reference>
<reference evidence="2" key="2">
    <citation type="submission" date="2002-02" db="EMBL/GenBank/DDBJ databases">
        <title>Oryza sativa nipponbare(GA3) genomic DNA, chromosome 8, PAC clone:P0494D11.</title>
        <authorList>
            <person name="Sasaki T."/>
            <person name="Matsumoto T."/>
            <person name="Yamamoto K."/>
        </authorList>
    </citation>
    <scope>NUCLEOTIDE SEQUENCE</scope>
</reference>
<reference evidence="3" key="3">
    <citation type="journal article" date="2005" name="Nature">
        <title>The map-based sequence of the rice genome.</title>
        <authorList>
            <consortium name="International rice genome sequencing project (IRGSP)"/>
            <person name="Matsumoto T."/>
            <person name="Wu J."/>
            <person name="Kanamori H."/>
            <person name="Katayose Y."/>
            <person name="Fujisawa M."/>
            <person name="Namiki N."/>
            <person name="Mizuno H."/>
            <person name="Yamamoto K."/>
            <person name="Antonio B.A."/>
            <person name="Baba T."/>
            <person name="Sakata K."/>
            <person name="Nagamura Y."/>
            <person name="Aoki H."/>
            <person name="Arikawa K."/>
            <person name="Arita K."/>
            <person name="Bito T."/>
            <person name="Chiden Y."/>
            <person name="Fujitsuka N."/>
            <person name="Fukunaka R."/>
            <person name="Hamada M."/>
            <person name="Harada C."/>
            <person name="Hayashi A."/>
            <person name="Hijishita S."/>
            <person name="Honda M."/>
            <person name="Hosokawa S."/>
            <person name="Ichikawa Y."/>
            <person name="Idonuma A."/>
            <person name="Iijima M."/>
            <person name="Ikeda M."/>
            <person name="Ikeno M."/>
            <person name="Ito K."/>
            <person name="Ito S."/>
            <person name="Ito T."/>
            <person name="Ito Y."/>
            <person name="Ito Y."/>
            <person name="Iwabuchi A."/>
            <person name="Kamiya K."/>
            <person name="Karasawa W."/>
            <person name="Kurita K."/>
            <person name="Katagiri S."/>
            <person name="Kikuta A."/>
            <person name="Kobayashi H."/>
            <person name="Kobayashi N."/>
            <person name="Machita K."/>
            <person name="Maehara T."/>
            <person name="Masukawa M."/>
            <person name="Mizubayashi T."/>
            <person name="Mukai Y."/>
            <person name="Nagasaki H."/>
            <person name="Nagata Y."/>
            <person name="Naito S."/>
            <person name="Nakashima M."/>
            <person name="Nakama Y."/>
            <person name="Nakamichi Y."/>
            <person name="Nakamura M."/>
            <person name="Meguro A."/>
            <person name="Negishi M."/>
            <person name="Ohta I."/>
            <person name="Ohta T."/>
            <person name="Okamoto M."/>
            <person name="Ono N."/>
            <person name="Saji S."/>
            <person name="Sakaguchi M."/>
            <person name="Sakai K."/>
            <person name="Shibata M."/>
            <person name="Shimokawa T."/>
            <person name="Song J."/>
            <person name="Takazaki Y."/>
            <person name="Terasawa K."/>
            <person name="Tsugane M."/>
            <person name="Tsuji K."/>
            <person name="Ueda S."/>
            <person name="Waki K."/>
            <person name="Yamagata H."/>
            <person name="Yamamoto M."/>
            <person name="Yamamoto S."/>
            <person name="Yamane H."/>
            <person name="Yoshiki S."/>
            <person name="Yoshihara R."/>
            <person name="Yukawa K."/>
            <person name="Zhong H."/>
            <person name="Yano M."/>
            <person name="Yuan Q."/>
            <person name="Ouyang S."/>
            <person name="Liu J."/>
            <person name="Jones K.M."/>
            <person name="Gansberger K."/>
            <person name="Moffat K."/>
            <person name="Hill J."/>
            <person name="Bera J."/>
            <person name="Fadrosh D."/>
            <person name="Jin S."/>
            <person name="Johri S."/>
            <person name="Kim M."/>
            <person name="Overton L."/>
            <person name="Reardon M."/>
            <person name="Tsitrin T."/>
            <person name="Vuong H."/>
            <person name="Weaver B."/>
            <person name="Ciecko A."/>
            <person name="Tallon L."/>
            <person name="Jackson J."/>
            <person name="Pai G."/>
            <person name="Aken S.V."/>
            <person name="Utterback T."/>
            <person name="Reidmuller S."/>
            <person name="Feldblyum T."/>
            <person name="Hsiao J."/>
            <person name="Zismann V."/>
            <person name="Iobst S."/>
            <person name="de Vazeille A.R."/>
            <person name="Buell C.R."/>
            <person name="Ying K."/>
            <person name="Li Y."/>
            <person name="Lu T."/>
            <person name="Huang Y."/>
            <person name="Zhao Q."/>
            <person name="Feng Q."/>
            <person name="Zhang L."/>
            <person name="Zhu J."/>
            <person name="Weng Q."/>
            <person name="Mu J."/>
            <person name="Lu Y."/>
            <person name="Fan D."/>
            <person name="Liu Y."/>
            <person name="Guan J."/>
            <person name="Zhang Y."/>
            <person name="Yu S."/>
            <person name="Liu X."/>
            <person name="Zhang Y."/>
            <person name="Hong G."/>
            <person name="Han B."/>
            <person name="Choisne N."/>
            <person name="Demange N."/>
            <person name="Orjeda G."/>
            <person name="Samain S."/>
            <person name="Cattolico L."/>
            <person name="Pelletier E."/>
            <person name="Couloux A."/>
            <person name="Segurens B."/>
            <person name="Wincker P."/>
            <person name="D'Hont A."/>
            <person name="Scarpelli C."/>
            <person name="Weissenbach J."/>
            <person name="Salanoubat M."/>
            <person name="Quetier F."/>
            <person name="Yu Y."/>
            <person name="Kim H.R."/>
            <person name="Rambo T."/>
            <person name="Currie J."/>
            <person name="Collura K."/>
            <person name="Luo M."/>
            <person name="Yang T."/>
            <person name="Ammiraju J.S.S."/>
            <person name="Engler F."/>
            <person name="Soderlund C."/>
            <person name="Wing R.A."/>
            <person name="Palmer L.E."/>
            <person name="de la Bastide M."/>
            <person name="Spiegel L."/>
            <person name="Nascimento L."/>
            <person name="Zutavern T."/>
            <person name="O'Shaughnessy A."/>
            <person name="Dike S."/>
            <person name="Dedhia N."/>
            <person name="Preston R."/>
            <person name="Balija V."/>
            <person name="McCombie W.R."/>
            <person name="Chow T."/>
            <person name="Chen H."/>
            <person name="Chung M."/>
            <person name="Chen C."/>
            <person name="Shaw J."/>
            <person name="Wu H."/>
            <person name="Hsiao K."/>
            <person name="Chao Y."/>
            <person name="Chu M."/>
            <person name="Cheng C."/>
            <person name="Hour A."/>
            <person name="Lee P."/>
            <person name="Lin S."/>
            <person name="Lin Y."/>
            <person name="Liou J."/>
            <person name="Liu S."/>
            <person name="Hsing Y."/>
            <person name="Raghuvanshi S."/>
            <person name="Mohanty A."/>
            <person name="Bharti A.K."/>
            <person name="Gaur A."/>
            <person name="Gupta V."/>
            <person name="Kumar D."/>
            <person name="Ravi V."/>
            <person name="Vij S."/>
            <person name="Kapur A."/>
            <person name="Khurana P."/>
            <person name="Khurana P."/>
            <person name="Khurana J.P."/>
            <person name="Tyagi A.K."/>
            <person name="Gaikwad K."/>
            <person name="Singh A."/>
            <person name="Dalal V."/>
            <person name="Srivastava S."/>
            <person name="Dixit A."/>
            <person name="Pal A.K."/>
            <person name="Ghazi I.A."/>
            <person name="Yadav M."/>
            <person name="Pandit A."/>
            <person name="Bhargava A."/>
            <person name="Sureshbabu K."/>
            <person name="Batra K."/>
            <person name="Sharma T.R."/>
            <person name="Mohapatra T."/>
            <person name="Singh N.K."/>
            <person name="Messing J."/>
            <person name="Nelson A.B."/>
            <person name="Fuks G."/>
            <person name="Kavchok S."/>
            <person name="Keizer G."/>
            <person name="Linton E."/>
            <person name="Llaca V."/>
            <person name="Song R."/>
            <person name="Tanyolac B."/>
            <person name="Young S."/>
            <person name="Ho-Il K."/>
            <person name="Hahn J.H."/>
            <person name="Sangsakoo G."/>
            <person name="Vanavichit A."/>
            <person name="de Mattos Luiz.A.T."/>
            <person name="Zimmer P.D."/>
            <person name="Malone G."/>
            <person name="Dellagostin O."/>
            <person name="de Oliveira A.C."/>
            <person name="Bevan M."/>
            <person name="Bancroft I."/>
            <person name="Minx P."/>
            <person name="Cordum H."/>
            <person name="Wilson R."/>
            <person name="Cheng Z."/>
            <person name="Jin W."/>
            <person name="Jiang J."/>
            <person name="Leong S.A."/>
            <person name="Iwama H."/>
            <person name="Gojobori T."/>
            <person name="Itoh T."/>
            <person name="Niimura Y."/>
            <person name="Fujii Y."/>
            <person name="Habara T."/>
            <person name="Sakai H."/>
            <person name="Sato Y."/>
            <person name="Wilson G."/>
            <person name="Kumar K."/>
            <person name="McCouch S."/>
            <person name="Juretic N."/>
            <person name="Hoen D."/>
            <person name="Wright S."/>
            <person name="Bruskiewich R."/>
            <person name="Bureau T."/>
            <person name="Miyao A."/>
            <person name="Hirochika H."/>
            <person name="Nishikawa T."/>
            <person name="Kadowaki K."/>
            <person name="Sugiura M."/>
            <person name="Burr B."/>
            <person name="Sasaki T."/>
        </authorList>
    </citation>
    <scope>NUCLEOTIDE SEQUENCE [LARGE SCALE GENOMIC DNA]</scope>
    <source>
        <strain evidence="3">cv. Nipponbare</strain>
    </source>
</reference>
<dbReference type="Proteomes" id="UP000000763">
    <property type="component" value="Chromosome 8"/>
</dbReference>
<dbReference type="AlphaFoldDB" id="Q7F0Z2"/>
<organism evidence="1 3">
    <name type="scientific">Oryza sativa subsp. japonica</name>
    <name type="common">Rice</name>
    <dbReference type="NCBI Taxonomy" id="39947"/>
    <lineage>
        <taxon>Eukaryota</taxon>
        <taxon>Viridiplantae</taxon>
        <taxon>Streptophyta</taxon>
        <taxon>Embryophyta</taxon>
        <taxon>Tracheophyta</taxon>
        <taxon>Spermatophyta</taxon>
        <taxon>Magnoliopsida</taxon>
        <taxon>Liliopsida</taxon>
        <taxon>Poales</taxon>
        <taxon>Poaceae</taxon>
        <taxon>BOP clade</taxon>
        <taxon>Oryzoideae</taxon>
        <taxon>Oryzeae</taxon>
        <taxon>Oryzinae</taxon>
        <taxon>Oryza</taxon>
        <taxon>Oryza sativa</taxon>
    </lineage>
</organism>